<proteinExistence type="inferred from homology"/>
<dbReference type="EMBL" id="JACEGA010000001">
    <property type="protein sequence ID" value="MBB2183177.1"/>
    <property type="molecule type" value="Genomic_DNA"/>
</dbReference>
<accession>A0A839K176</accession>
<name>A0A839K176_9FIRM</name>
<keyword evidence="6" id="KW-1185">Reference proteome</keyword>
<reference evidence="5 6" key="1">
    <citation type="submission" date="2020-07" db="EMBL/GenBank/DDBJ databases">
        <title>Characterization and genome sequencing of isolate MD1, a novel member within the family Lachnospiraceae.</title>
        <authorList>
            <person name="Rettenmaier R."/>
            <person name="Di Bello L."/>
            <person name="Zinser C."/>
            <person name="Scheitz K."/>
            <person name="Liebl W."/>
            <person name="Zverlov V."/>
        </authorList>
    </citation>
    <scope>NUCLEOTIDE SEQUENCE [LARGE SCALE GENOMIC DNA]</scope>
    <source>
        <strain evidence="5 6">MD1</strain>
    </source>
</reference>
<evidence type="ECO:0000256" key="3">
    <source>
        <dbReference type="ARBA" id="ARBA00023065"/>
    </source>
</evidence>
<evidence type="ECO:0000313" key="5">
    <source>
        <dbReference type="EMBL" id="MBB2183177.1"/>
    </source>
</evidence>
<dbReference type="GO" id="GO:0033178">
    <property type="term" value="C:proton-transporting two-sector ATPase complex, catalytic domain"/>
    <property type="evidence" value="ECO:0007669"/>
    <property type="project" value="InterPro"/>
</dbReference>
<feature type="coiled-coil region" evidence="4">
    <location>
        <begin position="38"/>
        <end position="65"/>
    </location>
</feature>
<dbReference type="Gene3D" id="3.30.2320.30">
    <property type="entry name" value="ATP synthase, E subunit, C-terminal"/>
    <property type="match status" value="1"/>
</dbReference>
<dbReference type="RefSeq" id="WP_228352856.1">
    <property type="nucleotide sequence ID" value="NZ_JACEGA010000001.1"/>
</dbReference>
<protein>
    <submittedName>
        <fullName evidence="5">Uncharacterized protein</fullName>
    </submittedName>
</protein>
<keyword evidence="3" id="KW-0406">Ion transport</keyword>
<dbReference type="Pfam" id="PF01991">
    <property type="entry name" value="vATP-synt_E"/>
    <property type="match status" value="1"/>
</dbReference>
<organism evidence="5 6">
    <name type="scientific">Variimorphobacter saccharofermentans</name>
    <dbReference type="NCBI Taxonomy" id="2755051"/>
    <lineage>
        <taxon>Bacteria</taxon>
        <taxon>Bacillati</taxon>
        <taxon>Bacillota</taxon>
        <taxon>Clostridia</taxon>
        <taxon>Lachnospirales</taxon>
        <taxon>Lachnospiraceae</taxon>
        <taxon>Variimorphobacter</taxon>
    </lineage>
</organism>
<keyword evidence="2" id="KW-0813">Transport</keyword>
<dbReference type="InterPro" id="IPR002842">
    <property type="entry name" value="ATPase_V1_Esu"/>
</dbReference>
<gene>
    <name evidence="5" type="ORF">H0486_09830</name>
</gene>
<evidence type="ECO:0000256" key="2">
    <source>
        <dbReference type="ARBA" id="ARBA00022448"/>
    </source>
</evidence>
<sequence length="188" mass="21733">MTLDEKLNHFYDSVIESATKQNIEIVEEYKKTLQKNFEERKEAALRKAEANYRIASENIIRERNRKLSAESMEIRRKVLEKTAEVSERIFTDVRKKLDEYMKTSDYDELLCAQITKAKSFAQGDDITIYINPTDAQKIPYLEERTGATLTVSDRDFIGGIRAVIPSRSILIDNSFMTKLTEAESSFTL</sequence>
<dbReference type="GO" id="GO:0046961">
    <property type="term" value="F:proton-transporting ATPase activity, rotational mechanism"/>
    <property type="evidence" value="ECO:0007669"/>
    <property type="project" value="InterPro"/>
</dbReference>
<keyword evidence="4" id="KW-0175">Coiled coil</keyword>
<evidence type="ECO:0000256" key="1">
    <source>
        <dbReference type="ARBA" id="ARBA00005901"/>
    </source>
</evidence>
<evidence type="ECO:0000313" key="6">
    <source>
        <dbReference type="Proteomes" id="UP000574276"/>
    </source>
</evidence>
<dbReference type="AlphaFoldDB" id="A0A839K176"/>
<dbReference type="SUPFAM" id="SSF160527">
    <property type="entry name" value="V-type ATPase subunit E-like"/>
    <property type="match status" value="1"/>
</dbReference>
<comment type="similarity">
    <text evidence="1">Belongs to the V-ATPase E subunit family.</text>
</comment>
<comment type="caution">
    <text evidence="5">The sequence shown here is derived from an EMBL/GenBank/DDBJ whole genome shotgun (WGS) entry which is preliminary data.</text>
</comment>
<dbReference type="InterPro" id="IPR038495">
    <property type="entry name" value="ATPase_E_C"/>
</dbReference>
<evidence type="ECO:0000256" key="4">
    <source>
        <dbReference type="SAM" id="Coils"/>
    </source>
</evidence>
<dbReference type="Proteomes" id="UP000574276">
    <property type="component" value="Unassembled WGS sequence"/>
</dbReference>